<evidence type="ECO:0000256" key="3">
    <source>
        <dbReference type="SAM" id="SignalP"/>
    </source>
</evidence>
<dbReference type="NCBIfam" id="NF047446">
    <property type="entry name" value="barrel_OmpL47"/>
    <property type="match status" value="3"/>
</dbReference>
<dbReference type="Pfam" id="PF06439">
    <property type="entry name" value="3keto-disac_hyd"/>
    <property type="match status" value="1"/>
</dbReference>
<keyword evidence="1" id="KW-0479">Metal-binding</keyword>
<keyword evidence="2" id="KW-0186">Copper</keyword>
<dbReference type="InterPro" id="IPR010496">
    <property type="entry name" value="AL/BT2_dom"/>
</dbReference>
<dbReference type="GO" id="GO:0016787">
    <property type="term" value="F:hydrolase activity"/>
    <property type="evidence" value="ECO:0007669"/>
    <property type="project" value="InterPro"/>
</dbReference>
<feature type="signal peptide" evidence="3">
    <location>
        <begin position="1"/>
        <end position="17"/>
    </location>
</feature>
<dbReference type="GO" id="GO:0005975">
    <property type="term" value="P:carbohydrate metabolic process"/>
    <property type="evidence" value="ECO:0007669"/>
    <property type="project" value="UniProtKB-ARBA"/>
</dbReference>
<sequence length="728" mass="77231">MWAALLAGLMMVLGLQALPAAGQPKAEDGRAAAQVLTWTAGNDIDKYLSAPATAVAGPATIVFENSEATGNTTGMPHTLTFVTSDPEYNSDVQLNILANPSDAQGGRHTAEVTLTPGKYFYHCTIPGHGSMQGVLTVTEGGGEDTTAPEATAKVTGTQNGQGEFVGSASVTVEATDEGSGVDRIEYALGDDDAWQPYTAPVVVDQVGTHTLRYRALDKAGNVSEEKSVDFTVVAPPTDDTTPPETSATVDGEKNADGHYIDMATVTVTASDTGSGVNTIEYALGADGAWQAYSGPVMVHEAGTHTVRYRATDKAGNAAAEKSVEFTVVAAPPQDTTPPTTGVTVEGTRNSDGAYVSRATVTVGADDGHDGSGVARVEYSLDAGPYLAYTAPVVVDRAGRHTVAYRATDEAGNTSEPLTVSFTVVSGGVPAPPCPEYDERLTVIVGTVDSGVPNRVTNNRCRIGELIEDEKEWTSQALFLKHVRTVTDALRKEGVVDRREYRAVNQAAKQSGIGTPGQTEGYRAILDGTEASFAKWEQVGGGSFSLNPDGSITSGTTRGGLGMLWFPERTYGDFSLKLQWRDDAPGTGNANGGVFVRFPQIHDHPEESRPEWAAIKFGHEIQVFDSPTGDMYKTGSVYGFDRVGLAGAGVTQKGTWNDYEIRVVDQHYEVYRNGVLINEFDNIGGLDFSPPRSDDPGTDGRRYASGYIGLQVHGTTDVISYRDVRIKDL</sequence>
<comment type="caution">
    <text evidence="5">The sequence shown here is derived from an EMBL/GenBank/DDBJ whole genome shotgun (WGS) entry which is preliminary data.</text>
</comment>
<dbReference type="EMBL" id="JAAGNA010000165">
    <property type="protein sequence ID" value="NEC47882.1"/>
    <property type="molecule type" value="Genomic_DNA"/>
</dbReference>
<dbReference type="Gene3D" id="2.60.40.420">
    <property type="entry name" value="Cupredoxins - blue copper proteins"/>
    <property type="match status" value="1"/>
</dbReference>
<proteinExistence type="predicted"/>
<dbReference type="GO" id="GO:0046872">
    <property type="term" value="F:metal ion binding"/>
    <property type="evidence" value="ECO:0007669"/>
    <property type="project" value="UniProtKB-KW"/>
</dbReference>
<protein>
    <submittedName>
        <fullName evidence="5">DUF1080 domain-containing protein</fullName>
    </submittedName>
</protein>
<evidence type="ECO:0000313" key="6">
    <source>
        <dbReference type="Proteomes" id="UP000471745"/>
    </source>
</evidence>
<evidence type="ECO:0000313" key="5">
    <source>
        <dbReference type="EMBL" id="NEC47882.1"/>
    </source>
</evidence>
<evidence type="ECO:0000259" key="4">
    <source>
        <dbReference type="Pfam" id="PF06439"/>
    </source>
</evidence>
<reference evidence="5 6" key="1">
    <citation type="submission" date="2020-01" db="EMBL/GenBank/DDBJ databases">
        <title>Insect and environment-associated Actinomycetes.</title>
        <authorList>
            <person name="Currrie C."/>
            <person name="Chevrette M."/>
            <person name="Carlson C."/>
            <person name="Stubbendieck R."/>
            <person name="Wendt-Pienkowski E."/>
        </authorList>
    </citation>
    <scope>NUCLEOTIDE SEQUENCE [LARGE SCALE GENOMIC DNA]</scope>
    <source>
        <strain evidence="5 6">SID8189</strain>
    </source>
</reference>
<dbReference type="InterPro" id="IPR058094">
    <property type="entry name" value="Ig-like_OmpL47-like"/>
</dbReference>
<organism evidence="5 6">
    <name type="scientific">Actinospica acidiphila</name>
    <dbReference type="NCBI Taxonomy" id="304899"/>
    <lineage>
        <taxon>Bacteria</taxon>
        <taxon>Bacillati</taxon>
        <taxon>Actinomycetota</taxon>
        <taxon>Actinomycetes</taxon>
        <taxon>Catenulisporales</taxon>
        <taxon>Actinospicaceae</taxon>
        <taxon>Actinospica</taxon>
    </lineage>
</organism>
<name>A0A9X5H9I0_9ACTN</name>
<keyword evidence="6" id="KW-1185">Reference proteome</keyword>
<dbReference type="CDD" id="cd00920">
    <property type="entry name" value="Cupredoxin"/>
    <property type="match status" value="1"/>
</dbReference>
<accession>A0A9X5H9I0</accession>
<dbReference type="Gene3D" id="2.60.40.10">
    <property type="entry name" value="Immunoglobulins"/>
    <property type="match status" value="3"/>
</dbReference>
<dbReference type="InterPro" id="IPR008972">
    <property type="entry name" value="Cupredoxin"/>
</dbReference>
<feature type="domain" description="3-keto-alpha-glucoside-1,2-lyase/3-keto-2-hydroxy-glucal hydratase" evidence="4">
    <location>
        <begin position="521"/>
        <end position="726"/>
    </location>
</feature>
<dbReference type="AlphaFoldDB" id="A0A9X5H9I0"/>
<dbReference type="SUPFAM" id="SSF49503">
    <property type="entry name" value="Cupredoxins"/>
    <property type="match status" value="1"/>
</dbReference>
<keyword evidence="3" id="KW-0732">Signal</keyword>
<dbReference type="InterPro" id="IPR013783">
    <property type="entry name" value="Ig-like_fold"/>
</dbReference>
<feature type="chain" id="PRO_5040848637" evidence="3">
    <location>
        <begin position="18"/>
        <end position="728"/>
    </location>
</feature>
<dbReference type="PROSITE" id="PS00196">
    <property type="entry name" value="COPPER_BLUE"/>
    <property type="match status" value="1"/>
</dbReference>
<evidence type="ECO:0000256" key="2">
    <source>
        <dbReference type="ARBA" id="ARBA00023008"/>
    </source>
</evidence>
<dbReference type="InterPro" id="IPR028871">
    <property type="entry name" value="BlueCu_1_BS"/>
</dbReference>
<dbReference type="Gene3D" id="2.60.120.560">
    <property type="entry name" value="Exo-inulinase, domain 1"/>
    <property type="match status" value="1"/>
</dbReference>
<gene>
    <name evidence="5" type="ORF">G3I18_04720</name>
</gene>
<dbReference type="RefSeq" id="WP_163086229.1">
    <property type="nucleotide sequence ID" value="NZ_JAAGNA010000165.1"/>
</dbReference>
<evidence type="ECO:0000256" key="1">
    <source>
        <dbReference type="ARBA" id="ARBA00022723"/>
    </source>
</evidence>
<dbReference type="Proteomes" id="UP000471745">
    <property type="component" value="Unassembled WGS sequence"/>
</dbReference>